<evidence type="ECO:0000313" key="1">
    <source>
        <dbReference type="EMBL" id="MBN8659092.1"/>
    </source>
</evidence>
<name>A0A8J7P8U1_9BACT</name>
<proteinExistence type="predicted"/>
<organism evidence="1 2">
    <name type="scientific">Candidatus Obscuribacter phosphatis</name>
    <dbReference type="NCBI Taxonomy" id="1906157"/>
    <lineage>
        <taxon>Bacteria</taxon>
        <taxon>Bacillati</taxon>
        <taxon>Candidatus Melainabacteria</taxon>
        <taxon>Candidatus Obscuribacterales</taxon>
        <taxon>Candidatus Obscuribacteraceae</taxon>
        <taxon>Candidatus Obscuribacter</taxon>
    </lineage>
</organism>
<dbReference type="InterPro" id="IPR021804">
    <property type="entry name" value="DUF3375"/>
</dbReference>
<dbReference type="Pfam" id="PF11855">
    <property type="entry name" value="DUF3375"/>
    <property type="match status" value="1"/>
</dbReference>
<evidence type="ECO:0000313" key="2">
    <source>
        <dbReference type="Proteomes" id="UP000664277"/>
    </source>
</evidence>
<dbReference type="EMBL" id="JAFLCK010000002">
    <property type="protein sequence ID" value="MBN8659092.1"/>
    <property type="molecule type" value="Genomic_DNA"/>
</dbReference>
<comment type="caution">
    <text evidence="1">The sequence shown here is derived from an EMBL/GenBank/DDBJ whole genome shotgun (WGS) entry which is preliminary data.</text>
</comment>
<dbReference type="Proteomes" id="UP000664277">
    <property type="component" value="Unassembled WGS sequence"/>
</dbReference>
<accession>A0A8J7P8U1</accession>
<protein>
    <submittedName>
        <fullName evidence="1">DUF3375 domain-containing protein</fullName>
    </submittedName>
</protein>
<sequence>MRVARQIAFYERLRDKPLWSLLASRNAPIILALLQAHLLDNERRVPQSILYERIERELEELRAAGVDVPQRAQAYVADWLSAGYLERYFPVGATEEEYEISAAAAQAIRFLESNIDRRATATESRLSAVIQQLVRLIEETDRNKSSRISTLLQERDRIDKEIARVESGDIHVLNDLQALERVREVITLTKELVADFRRVRDEFDILNRSLREKLLEETDSRGDVLEALFAGVDLIGESNAGRTFAAFWRLLTDPQQNQVFEDALETLAEREFFKRLTPDERQFLRRMTRTLLEHGGIVHDVLQNFARSLKAFVQSREYLEQRRINQLLNEAQLAALNLKDVLGLTEKLEYDLPLTSCRIRSLSQMTLHDPSLGLSDTTISDAPPADINLEAISELVAQSEIDFRTLKSNILACLSDHQVQQVSIGEVIRIYPVLQGLGSVIGYISLGTRHGIVVPDQNEKVVWEGADGERRSARIPMIFFQRETVNDLG</sequence>
<dbReference type="AlphaFoldDB" id="A0A8J7P8U1"/>
<gene>
    <name evidence="1" type="ORF">J0M35_01930</name>
</gene>
<reference evidence="1" key="1">
    <citation type="submission" date="2021-02" db="EMBL/GenBank/DDBJ databases">
        <title>Genome-Resolved Metagenomics of a Microbial Community Performing Photosynthetic Biological Nutrient Removal.</title>
        <authorList>
            <person name="Mcdaniel E.A."/>
        </authorList>
    </citation>
    <scope>NUCLEOTIDE SEQUENCE</scope>
    <source>
        <strain evidence="1">UWPOB_OBS1</strain>
    </source>
</reference>